<dbReference type="InterPro" id="IPR017937">
    <property type="entry name" value="Thioredoxin_CS"/>
</dbReference>
<dbReference type="Pfam" id="PF00578">
    <property type="entry name" value="AhpC-TSA"/>
    <property type="match status" value="1"/>
</dbReference>
<feature type="domain" description="Thioredoxin" evidence="4">
    <location>
        <begin position="335"/>
        <end position="484"/>
    </location>
</feature>
<accession>A0A4Q1D5J8</accession>
<keyword evidence="2" id="KW-0175">Coiled coil</keyword>
<evidence type="ECO:0000256" key="1">
    <source>
        <dbReference type="ARBA" id="ARBA00023284"/>
    </source>
</evidence>
<evidence type="ECO:0000256" key="2">
    <source>
        <dbReference type="SAM" id="Coils"/>
    </source>
</evidence>
<comment type="caution">
    <text evidence="5">The sequence shown here is derived from an EMBL/GenBank/DDBJ whole genome shotgun (WGS) entry which is preliminary data.</text>
</comment>
<evidence type="ECO:0000313" key="6">
    <source>
        <dbReference type="Proteomes" id="UP000290545"/>
    </source>
</evidence>
<dbReference type="OrthoDB" id="6399635at2"/>
<dbReference type="InterPro" id="IPR025380">
    <property type="entry name" value="DUF4369"/>
</dbReference>
<dbReference type="EMBL" id="SDHZ01000002">
    <property type="protein sequence ID" value="RXK83822.1"/>
    <property type="molecule type" value="Genomic_DNA"/>
</dbReference>
<organism evidence="5 6">
    <name type="scientific">Filimonas effusa</name>
    <dbReference type="NCBI Taxonomy" id="2508721"/>
    <lineage>
        <taxon>Bacteria</taxon>
        <taxon>Pseudomonadati</taxon>
        <taxon>Bacteroidota</taxon>
        <taxon>Chitinophagia</taxon>
        <taxon>Chitinophagales</taxon>
        <taxon>Chitinophagaceae</taxon>
        <taxon>Filimonas</taxon>
    </lineage>
</organism>
<evidence type="ECO:0000259" key="4">
    <source>
        <dbReference type="PROSITE" id="PS51352"/>
    </source>
</evidence>
<dbReference type="PANTHER" id="PTHR42852">
    <property type="entry name" value="THIOL:DISULFIDE INTERCHANGE PROTEIN DSBE"/>
    <property type="match status" value="1"/>
</dbReference>
<feature type="signal peptide" evidence="3">
    <location>
        <begin position="1"/>
        <end position="21"/>
    </location>
</feature>
<protein>
    <submittedName>
        <fullName evidence="5">DUF5106 domain-containing protein</fullName>
    </submittedName>
</protein>
<dbReference type="SUPFAM" id="SSF52833">
    <property type="entry name" value="Thioredoxin-like"/>
    <property type="match status" value="1"/>
</dbReference>
<dbReference type="PROSITE" id="PS51352">
    <property type="entry name" value="THIOREDOXIN_2"/>
    <property type="match status" value="1"/>
</dbReference>
<dbReference type="RefSeq" id="WP_129004874.1">
    <property type="nucleotide sequence ID" value="NZ_SDHZ01000002.1"/>
</dbReference>
<dbReference type="InterPro" id="IPR036249">
    <property type="entry name" value="Thioredoxin-like_sf"/>
</dbReference>
<feature type="coiled-coil region" evidence="2">
    <location>
        <begin position="142"/>
        <end position="178"/>
    </location>
</feature>
<dbReference type="InterPro" id="IPR033395">
    <property type="entry name" value="DUF5106"/>
</dbReference>
<evidence type="ECO:0000313" key="5">
    <source>
        <dbReference type="EMBL" id="RXK83822.1"/>
    </source>
</evidence>
<sequence length="490" mass="56362">MRVLTVILAFCTAISSLNVQAQKNTNPASNAGYNIPLTITPLKNCWVYMGCYYGKFKNLVDSAWVNENSKAVFKGKSKLPGGIYFLVSPNKTLLSEFLMDAPQHFSLKTDTLHPDKLEISGSSENALYQRYTAFLSEKGPHLSALQAQLKQTTDTAQAALLRTQLIQANKELNDYRDTVVEKYPESMLTLFFRSLKSPEPPPMPTMANGNKDSLFPARYVKEHYWDNVPLHDDRLLRTPFFDSKLEEYFRNYVIPDADTLIEEVNYLLLSARGGQDMFKYLLGRFTDKYINPEIMGHDKVFIFLFNQYYSKGDTTWLSAKQKEYIFNRAYSLMANQIGEPAAALDLLDTTGKAAPMYALQAPFTFVLFWDPNCGHCKEMVPRIDSIYQAKWKKIGVKIYAVNVDEKVNDEWKKYVRDHHLTGWIHTYQPKADREADAKANRANFRQLYDVFQTPTMYLLDKDKRIIGKKLTIEQFDEVMQAKLKATTKKN</sequence>
<dbReference type="Gene3D" id="3.40.30.10">
    <property type="entry name" value="Glutaredoxin"/>
    <property type="match status" value="1"/>
</dbReference>
<dbReference type="InterPro" id="IPR013766">
    <property type="entry name" value="Thioredoxin_domain"/>
</dbReference>
<dbReference type="AlphaFoldDB" id="A0A4Q1D5J8"/>
<proteinExistence type="predicted"/>
<dbReference type="Pfam" id="PF17127">
    <property type="entry name" value="DUF5106"/>
    <property type="match status" value="1"/>
</dbReference>
<name>A0A4Q1D5J8_9BACT</name>
<feature type="chain" id="PRO_5020541169" evidence="3">
    <location>
        <begin position="22"/>
        <end position="490"/>
    </location>
</feature>
<dbReference type="Proteomes" id="UP000290545">
    <property type="component" value="Unassembled WGS sequence"/>
</dbReference>
<dbReference type="InterPro" id="IPR000866">
    <property type="entry name" value="AhpC/TSA"/>
</dbReference>
<keyword evidence="1" id="KW-0676">Redox-active center</keyword>
<dbReference type="PANTHER" id="PTHR42852:SF13">
    <property type="entry name" value="PROTEIN DIPZ"/>
    <property type="match status" value="1"/>
</dbReference>
<dbReference type="Pfam" id="PF14289">
    <property type="entry name" value="DUF4369"/>
    <property type="match status" value="1"/>
</dbReference>
<evidence type="ECO:0000256" key="3">
    <source>
        <dbReference type="SAM" id="SignalP"/>
    </source>
</evidence>
<gene>
    <name evidence="5" type="ORF">ESB13_17275</name>
</gene>
<keyword evidence="6" id="KW-1185">Reference proteome</keyword>
<dbReference type="PROSITE" id="PS00194">
    <property type="entry name" value="THIOREDOXIN_1"/>
    <property type="match status" value="1"/>
</dbReference>
<dbReference type="CDD" id="cd02966">
    <property type="entry name" value="TlpA_like_family"/>
    <property type="match status" value="1"/>
</dbReference>
<keyword evidence="3" id="KW-0732">Signal</keyword>
<reference evidence="5 6" key="1">
    <citation type="submission" date="2019-01" db="EMBL/GenBank/DDBJ databases">
        <title>Filimonas sp. strain TTM-71.</title>
        <authorList>
            <person name="Chen W.-M."/>
        </authorList>
    </citation>
    <scope>NUCLEOTIDE SEQUENCE [LARGE SCALE GENOMIC DNA]</scope>
    <source>
        <strain evidence="5 6">TTM-71</strain>
    </source>
</reference>
<dbReference type="InterPro" id="IPR050553">
    <property type="entry name" value="Thioredoxin_ResA/DsbE_sf"/>
</dbReference>